<proteinExistence type="predicted"/>
<dbReference type="InterPro" id="IPR001190">
    <property type="entry name" value="SRCR"/>
</dbReference>
<evidence type="ECO:0000259" key="8">
    <source>
        <dbReference type="PROSITE" id="PS50287"/>
    </source>
</evidence>
<keyword evidence="6" id="KW-0325">Glycoprotein</keyword>
<feature type="disulfide bond" evidence="7">
    <location>
        <begin position="824"/>
        <end position="834"/>
    </location>
</feature>
<dbReference type="GO" id="GO:0016020">
    <property type="term" value="C:membrane"/>
    <property type="evidence" value="ECO:0007669"/>
    <property type="project" value="InterPro"/>
</dbReference>
<comment type="caution">
    <text evidence="7">Lacks conserved residue(s) required for the propagation of feature annotation.</text>
</comment>
<reference evidence="9" key="3">
    <citation type="submission" date="2025-09" db="UniProtKB">
        <authorList>
            <consortium name="Ensembl"/>
        </authorList>
    </citation>
    <scope>IDENTIFICATION</scope>
</reference>
<dbReference type="InterPro" id="IPR013783">
    <property type="entry name" value="Ig-like_fold"/>
</dbReference>
<comment type="subcellular location">
    <subcellularLocation>
        <location evidence="1">Secreted</location>
    </subcellularLocation>
</comment>
<evidence type="ECO:0000313" key="9">
    <source>
        <dbReference type="Ensembl" id="ENSLCAP00010043890.1"/>
    </source>
</evidence>
<feature type="disulfide bond" evidence="7">
    <location>
        <begin position="371"/>
        <end position="381"/>
    </location>
</feature>
<feature type="domain" description="SRCR" evidence="8">
    <location>
        <begin position="531"/>
        <end position="632"/>
    </location>
</feature>
<feature type="domain" description="SRCR" evidence="8">
    <location>
        <begin position="657"/>
        <end position="759"/>
    </location>
</feature>
<keyword evidence="10" id="KW-1185">Reference proteome</keyword>
<feature type="domain" description="SRCR" evidence="8">
    <location>
        <begin position="762"/>
        <end position="855"/>
    </location>
</feature>
<organism evidence="9 10">
    <name type="scientific">Lates calcarifer</name>
    <name type="common">Barramundi</name>
    <name type="synonym">Holocentrus calcarifer</name>
    <dbReference type="NCBI Taxonomy" id="8187"/>
    <lineage>
        <taxon>Eukaryota</taxon>
        <taxon>Metazoa</taxon>
        <taxon>Chordata</taxon>
        <taxon>Craniata</taxon>
        <taxon>Vertebrata</taxon>
        <taxon>Euteleostomi</taxon>
        <taxon>Actinopterygii</taxon>
        <taxon>Neopterygii</taxon>
        <taxon>Teleostei</taxon>
        <taxon>Neoteleostei</taxon>
        <taxon>Acanthomorphata</taxon>
        <taxon>Carangaria</taxon>
        <taxon>Carangaria incertae sedis</taxon>
        <taxon>Centropomidae</taxon>
        <taxon>Lates</taxon>
    </lineage>
</organism>
<feature type="domain" description="SRCR" evidence="8">
    <location>
        <begin position="1"/>
        <end position="88"/>
    </location>
</feature>
<dbReference type="SUPFAM" id="SSF48726">
    <property type="entry name" value="Immunoglobulin"/>
    <property type="match status" value="1"/>
</dbReference>
<feature type="domain" description="SRCR" evidence="8">
    <location>
        <begin position="300"/>
        <end position="402"/>
    </location>
</feature>
<dbReference type="InterPro" id="IPR036772">
    <property type="entry name" value="SRCR-like_dom_sf"/>
</dbReference>
<keyword evidence="3" id="KW-0732">Signal</keyword>
<evidence type="ECO:0000256" key="2">
    <source>
        <dbReference type="ARBA" id="ARBA00022525"/>
    </source>
</evidence>
<dbReference type="FunFam" id="3.10.250.10:FF:000004">
    <property type="entry name" value="Scavenger receptor cysteine-rich type 1 protein M130"/>
    <property type="match status" value="2"/>
</dbReference>
<feature type="disulfide bond" evidence="7">
    <location>
        <begin position="259"/>
        <end position="269"/>
    </location>
</feature>
<dbReference type="AlphaFoldDB" id="A0A4W6EXK5"/>
<evidence type="ECO:0000313" key="10">
    <source>
        <dbReference type="Proteomes" id="UP000314980"/>
    </source>
</evidence>
<name>A0A4W6EXK5_LATCA</name>
<feature type="domain" description="SRCR" evidence="8">
    <location>
        <begin position="83"/>
        <end position="185"/>
    </location>
</feature>
<feature type="disulfide bond" evidence="7">
    <location>
        <begin position="728"/>
        <end position="738"/>
    </location>
</feature>
<evidence type="ECO:0000256" key="3">
    <source>
        <dbReference type="ARBA" id="ARBA00022729"/>
    </source>
</evidence>
<keyword evidence="2" id="KW-0964">Secreted</keyword>
<feature type="disulfide bond" evidence="7">
    <location>
        <begin position="477"/>
        <end position="487"/>
    </location>
</feature>
<keyword evidence="4" id="KW-0677">Repeat</keyword>
<evidence type="ECO:0000256" key="7">
    <source>
        <dbReference type="PROSITE-ProRule" id="PRU00196"/>
    </source>
</evidence>
<dbReference type="SMART" id="SM00202">
    <property type="entry name" value="SR"/>
    <property type="match status" value="7"/>
</dbReference>
<evidence type="ECO:0000256" key="4">
    <source>
        <dbReference type="ARBA" id="ARBA00022737"/>
    </source>
</evidence>
<dbReference type="FunFam" id="3.10.250.10:FF:000013">
    <property type="entry name" value="CD163 molecule like 1"/>
    <property type="match status" value="3"/>
</dbReference>
<reference evidence="9" key="2">
    <citation type="submission" date="2025-08" db="UniProtKB">
        <authorList>
            <consortium name="Ensembl"/>
        </authorList>
    </citation>
    <scope>IDENTIFICATION</scope>
</reference>
<dbReference type="InParanoid" id="A0A4W6EXK5"/>
<dbReference type="Proteomes" id="UP000314980">
    <property type="component" value="Unassembled WGS sequence"/>
</dbReference>
<evidence type="ECO:0000256" key="5">
    <source>
        <dbReference type="ARBA" id="ARBA00023157"/>
    </source>
</evidence>
<evidence type="ECO:0000256" key="6">
    <source>
        <dbReference type="ARBA" id="ARBA00023180"/>
    </source>
</evidence>
<dbReference type="Pfam" id="PF00530">
    <property type="entry name" value="SRCR"/>
    <property type="match status" value="9"/>
</dbReference>
<feature type="disulfide bond" evidence="7">
    <location>
        <begin position="597"/>
        <end position="607"/>
    </location>
</feature>
<accession>A0A4W6EXK5</accession>
<feature type="domain" description="SRCR" evidence="8">
    <location>
        <begin position="407"/>
        <end position="508"/>
    </location>
</feature>
<evidence type="ECO:0000256" key="1">
    <source>
        <dbReference type="ARBA" id="ARBA00004613"/>
    </source>
</evidence>
<dbReference type="PRINTS" id="PR00258">
    <property type="entry name" value="SPERACTRCPTR"/>
</dbReference>
<keyword evidence="5 7" id="KW-1015">Disulfide bond</keyword>
<feature type="domain" description="SRCR" evidence="8">
    <location>
        <begin position="193"/>
        <end position="269"/>
    </location>
</feature>
<dbReference type="SUPFAM" id="SSF56487">
    <property type="entry name" value="SRCR-like"/>
    <property type="match status" value="9"/>
</dbReference>
<dbReference type="Gene3D" id="3.10.250.10">
    <property type="entry name" value="SRCR-like domain"/>
    <property type="match status" value="9"/>
</dbReference>
<sequence>KLGEWRPVADSGWTLKEAAVVCRELDCGTTVSSRSREKYSVRSAWQISSGCAQSGHALRRCVSSSSSSFILEITCSGKSINSVRLVNGTSLCSGRLEVKTHQSNQWWSSVCEADFDLQDAEVVCRELGCGAPSVLQGALYGEVEAPMWTKEFQCGGQESALLDCRSSGSARTTCSPGKAVGLTCSGRSGAAPFRLVGRASRCAGTLEMKQGEWRPAGVYDWTLKAAAVLCRQLDCGPYLSSARRMELSWRSAWSISSDCVQSGYALKDCSSSHVEFLKMLKSRLLFYLNYFSLCLSADSVRLVNGTSPCSGRLEVKTHQSNQWWSSVCEADFDLQDAEVVCRELGCGAPSVLQGALYGEVEAPMWTKEFQCGGQESALLDCRSSGSARTTCSPGKAVGLTCSGRKPVRLVGGASRCAGTLQVKLGDWRPVADSDWTLKAAAVVCRELDCGTAVSYRILQGALYGEVEAPMWTKEFQCGGQESALLDCRSSGSARTTCSPGKAVGLTCSGRSGAAALICFISVLIKLTLLPFRLVGRASRCAGTLEMKLGEWRPVADSDWTLKDAAVVCRQLDCGTAVSYRSRKESSERSVWRMSPRCVQSGYALKDCSSSSSSSSILEIICSGKSISDVSCVRNVYSSRLPQCILDYFSLCLSADSVRLVNGTSLCSGRLEVKTHQSNQWWSSVCEADFDLQDAEVVCRELGCGAPSVLQGALYGEVEAPVWTKEFQCGGQESALLDCRSSGSARTTCSPGKAVGLTCSEPVRLVGGASRCAGTLQVKRGEWRPVDDSDWNLKDAAVVCRELDCGTAVSYRKVEAPMWTKEFQCGGQESALLDCRSSGSARTTCSPGKAVGLTCSGRSGAAALISGVYDWTLKAAAVVCRELDCGSAVSTGKESIDGSVWWISFDCVQSGSTLRECLSSHSSFFILEVICSGKGFNFTISCSIQPQYPGGFFQLTFTSSNTTHNYTLSAVNHSAHFLFPAAEPAHQGDYTCVYHVYVFSHNFSSESRRLSLTVSGELKHRVQLRHQMSPI</sequence>
<dbReference type="PANTHER" id="PTHR19331">
    <property type="entry name" value="SCAVENGER RECEPTOR DOMAIN-CONTAINING"/>
    <property type="match status" value="1"/>
</dbReference>
<dbReference type="GeneTree" id="ENSGT00940000163299"/>
<feature type="disulfide bond" evidence="7">
    <location>
        <begin position="154"/>
        <end position="164"/>
    </location>
</feature>
<feature type="disulfide bond" evidence="7">
    <location>
        <begin position="906"/>
        <end position="916"/>
    </location>
</feature>
<dbReference type="PANTHER" id="PTHR19331:SF22">
    <property type="entry name" value="DELETED IN MALIGNANT BRAIN TUMORS 1 PROTEIN"/>
    <property type="match status" value="1"/>
</dbReference>
<dbReference type="Ensembl" id="ENSLCAT00010044970.1">
    <property type="protein sequence ID" value="ENSLCAP00010043890.1"/>
    <property type="gene ID" value="ENSLCAG00010020434.1"/>
</dbReference>
<dbReference type="Gene3D" id="2.60.40.10">
    <property type="entry name" value="Immunoglobulins"/>
    <property type="match status" value="1"/>
</dbReference>
<dbReference type="InterPro" id="IPR036179">
    <property type="entry name" value="Ig-like_dom_sf"/>
</dbReference>
<feature type="disulfide bond" evidence="7">
    <location>
        <begin position="51"/>
        <end position="61"/>
    </location>
</feature>
<reference evidence="10" key="1">
    <citation type="submission" date="2015-09" db="EMBL/GenBank/DDBJ databases">
        <authorList>
            <person name="Sai Rama Sridatta P."/>
        </authorList>
    </citation>
    <scope>NUCLEOTIDE SEQUENCE [LARGE SCALE GENOMIC DNA]</scope>
</reference>
<protein>
    <recommendedName>
        <fullName evidence="8">SRCR domain-containing protein</fullName>
    </recommendedName>
</protein>
<feature type="domain" description="SRCR" evidence="8">
    <location>
        <begin position="869"/>
        <end position="942"/>
    </location>
</feature>
<dbReference type="PROSITE" id="PS50287">
    <property type="entry name" value="SRCR_2"/>
    <property type="match status" value="9"/>
</dbReference>